<dbReference type="EMBL" id="QZAA01000102">
    <property type="protein sequence ID" value="RQD76898.1"/>
    <property type="molecule type" value="Genomic_DNA"/>
</dbReference>
<evidence type="ECO:0000256" key="1">
    <source>
        <dbReference type="SAM" id="Coils"/>
    </source>
</evidence>
<accession>A0A424YG64</accession>
<dbReference type="Proteomes" id="UP000285138">
    <property type="component" value="Unassembled WGS sequence"/>
</dbReference>
<evidence type="ECO:0000313" key="3">
    <source>
        <dbReference type="Proteomes" id="UP000285138"/>
    </source>
</evidence>
<reference evidence="2 3" key="1">
    <citation type="submission" date="2018-08" db="EMBL/GenBank/DDBJ databases">
        <title>The metabolism and importance of syntrophic acetate oxidation coupled to methane or sulfide production in haloalkaline environments.</title>
        <authorList>
            <person name="Timmers P.H.A."/>
            <person name="Vavourakis C.D."/>
            <person name="Sorokin D.Y."/>
            <person name="Sinninghe Damste J.S."/>
            <person name="Muyzer G."/>
            <person name="Stams A.J.M."/>
            <person name="Plugge C.M."/>
        </authorList>
    </citation>
    <scope>NUCLEOTIDE SEQUENCE [LARGE SCALE GENOMIC DNA]</scope>
    <source>
        <strain evidence="2">MSAO_Bac1</strain>
    </source>
</reference>
<evidence type="ECO:0000313" key="2">
    <source>
        <dbReference type="EMBL" id="RQD76898.1"/>
    </source>
</evidence>
<keyword evidence="1" id="KW-0175">Coiled coil</keyword>
<feature type="non-terminal residue" evidence="2">
    <location>
        <position position="1"/>
    </location>
</feature>
<organism evidence="2 3">
    <name type="scientific">Candidatus Syntrophonatronum acetioxidans</name>
    <dbReference type="NCBI Taxonomy" id="1795816"/>
    <lineage>
        <taxon>Bacteria</taxon>
        <taxon>Bacillati</taxon>
        <taxon>Bacillota</taxon>
        <taxon>Clostridia</taxon>
        <taxon>Eubacteriales</taxon>
        <taxon>Syntrophomonadaceae</taxon>
        <taxon>Candidatus Syntrophonatronum</taxon>
    </lineage>
</organism>
<feature type="coiled-coil region" evidence="1">
    <location>
        <begin position="243"/>
        <end position="270"/>
    </location>
</feature>
<feature type="coiled-coil region" evidence="1">
    <location>
        <begin position="175"/>
        <end position="206"/>
    </location>
</feature>
<comment type="caution">
    <text evidence="2">The sequence shown here is derived from an EMBL/GenBank/DDBJ whole genome shotgun (WGS) entry which is preliminary data.</text>
</comment>
<sequence length="441" mass="50919">NNGKSQVKLTRNGEKVPKPETFLKSIIGDYAFNPVDFLAKKDKEQAELLLSLIPMKITEKQLREWFKTLPPVNLNQHPIEVLAYLAEKHFYEMRAIANSEVKECSGEIDALFQQLPDNYDAEEWRSVEIGKLWGKVQEGEKINVFRKQASQIINSFPQDLKALEDHFQLEEGEHREHCQGQIVQLQRQMEKENQSIQGEISNMEEEICRLQKLIASKKHEQKTLAEKTRLQEEALKREGDLLISKTREERDRERDKLDQRKKKAESYLQEHAWVQVEPLEEKARAAEEMKGFIPLYDNMKRLQSQLKEKKSQASWLDQCINLARRLPGQLLSQVELPVKGLGINEEMQLTVDGLPIRNLSTGRQIKLALDIARATAGPLKLICIDRFESLDPLNQELFFKEIENDGYQYFISTTQLDKDHKGSYIKELTVSTGKGGQVHGS</sequence>
<protein>
    <submittedName>
        <fullName evidence="2">Uncharacterized protein</fullName>
    </submittedName>
</protein>
<dbReference type="AlphaFoldDB" id="A0A424YG64"/>
<gene>
    <name evidence="2" type="ORF">D5R97_03450</name>
</gene>
<name>A0A424YG64_9FIRM</name>
<proteinExistence type="predicted"/>